<evidence type="ECO:0000256" key="3">
    <source>
        <dbReference type="ARBA" id="ARBA00022475"/>
    </source>
</evidence>
<protein>
    <recommendedName>
        <fullName evidence="12">Trk system potassium uptake protein TrkH</fullName>
    </recommendedName>
</protein>
<sequence length="455" mass="48340">MELAQRKTPPLPAPLIPVVGFAAVIFAGSLALWAIPTRTDTHIPFLDAVFMATSATCVTGLSLYDIGTLFRPSAQGVLLALIQVGGLGIMVFSTVLLMALGQRVSFQSRFLLQDTYTYGPSAHLGRLIGHVVLFTALIEGAGAVSLAGAFLQRMPPGEAVFHAVFHSVSAFCNAGFSLFADSLMGFHDSPVVLLTMAGLIISGGLGFLVLHETARALRTRKPWRRLSLHSKLAVTTTIFLLLFGTVFFLGTEWTNTLAGLPLHGKILASFFQSTTTRTAGFNSLDFSLMKEVTLLGTILLMFVGACPGSTGGGVKTTTVAVLVALSRARLKGSPCVHAFKRTISEETLRRAFSVFVLSAVVVVLGTAFLLASELGRLQVPEGRGRFLDLLFEATSAFGTVGLSLGATPTLSSWGKVTVIALMFIGRLGPLVLAAAIQPTTRTSRYEYAEEPVMIG</sequence>
<comment type="subcellular location">
    <subcellularLocation>
        <location evidence="1">Cell membrane</location>
        <topology evidence="1">Multi-pass membrane protein</topology>
    </subcellularLocation>
</comment>
<comment type="caution">
    <text evidence="11">The sequence shown here is derived from an EMBL/GenBank/DDBJ whole genome shotgun (WGS) entry which is preliminary data.</text>
</comment>
<feature type="transmembrane region" description="Helical" evidence="10">
    <location>
        <begin position="127"/>
        <end position="147"/>
    </location>
</feature>
<evidence type="ECO:0000256" key="6">
    <source>
        <dbReference type="ARBA" id="ARBA00022958"/>
    </source>
</evidence>
<keyword evidence="3" id="KW-1003">Cell membrane</keyword>
<feature type="transmembrane region" description="Helical" evidence="10">
    <location>
        <begin position="76"/>
        <end position="100"/>
    </location>
</feature>
<reference evidence="11" key="1">
    <citation type="journal article" date="2020" name="mSystems">
        <title>Genome- and Community-Level Interaction Insights into Carbon Utilization and Element Cycling Functions of Hydrothermarchaeota in Hydrothermal Sediment.</title>
        <authorList>
            <person name="Zhou Z."/>
            <person name="Liu Y."/>
            <person name="Xu W."/>
            <person name="Pan J."/>
            <person name="Luo Z.H."/>
            <person name="Li M."/>
        </authorList>
    </citation>
    <scope>NUCLEOTIDE SEQUENCE [LARGE SCALE GENOMIC DNA]</scope>
    <source>
        <strain evidence="11">SpSt-456</strain>
    </source>
</reference>
<evidence type="ECO:0000256" key="7">
    <source>
        <dbReference type="ARBA" id="ARBA00022989"/>
    </source>
</evidence>
<feature type="transmembrane region" description="Helical" evidence="10">
    <location>
        <begin position="12"/>
        <end position="35"/>
    </location>
</feature>
<dbReference type="GO" id="GO:0015379">
    <property type="term" value="F:potassium:chloride symporter activity"/>
    <property type="evidence" value="ECO:0007669"/>
    <property type="project" value="InterPro"/>
</dbReference>
<accession>A0A832EBP7</accession>
<evidence type="ECO:0000256" key="8">
    <source>
        <dbReference type="ARBA" id="ARBA00023065"/>
    </source>
</evidence>
<proteinExistence type="predicted"/>
<dbReference type="GO" id="GO:0005886">
    <property type="term" value="C:plasma membrane"/>
    <property type="evidence" value="ECO:0007669"/>
    <property type="project" value="UniProtKB-SubCell"/>
</dbReference>
<evidence type="ECO:0000256" key="9">
    <source>
        <dbReference type="ARBA" id="ARBA00023136"/>
    </source>
</evidence>
<dbReference type="InterPro" id="IPR004772">
    <property type="entry name" value="TrkH"/>
</dbReference>
<keyword evidence="2" id="KW-0813">Transport</keyword>
<evidence type="ECO:0000256" key="1">
    <source>
        <dbReference type="ARBA" id="ARBA00004651"/>
    </source>
</evidence>
<dbReference type="NCBIfam" id="TIGR00933">
    <property type="entry name" value="2a38"/>
    <property type="match status" value="1"/>
</dbReference>
<feature type="transmembrane region" description="Helical" evidence="10">
    <location>
        <begin position="159"/>
        <end position="179"/>
    </location>
</feature>
<gene>
    <name evidence="11" type="ORF">ENS06_14460</name>
</gene>
<keyword evidence="8" id="KW-0406">Ion transport</keyword>
<evidence type="ECO:0000313" key="11">
    <source>
        <dbReference type="EMBL" id="HFK98512.1"/>
    </source>
</evidence>
<name>A0A832EBP7_9BACT</name>
<feature type="transmembrane region" description="Helical" evidence="10">
    <location>
        <begin position="191"/>
        <end position="211"/>
    </location>
</feature>
<dbReference type="AlphaFoldDB" id="A0A832EBP7"/>
<evidence type="ECO:0008006" key="12">
    <source>
        <dbReference type="Google" id="ProtNLM"/>
    </source>
</evidence>
<keyword evidence="6" id="KW-0630">Potassium</keyword>
<evidence type="ECO:0000256" key="2">
    <source>
        <dbReference type="ARBA" id="ARBA00022448"/>
    </source>
</evidence>
<feature type="transmembrane region" description="Helical" evidence="10">
    <location>
        <begin position="232"/>
        <end position="250"/>
    </location>
</feature>
<keyword evidence="5 10" id="KW-0812">Transmembrane</keyword>
<feature type="transmembrane region" description="Helical" evidence="10">
    <location>
        <begin position="351"/>
        <end position="374"/>
    </location>
</feature>
<evidence type="ECO:0000256" key="10">
    <source>
        <dbReference type="SAM" id="Phobius"/>
    </source>
</evidence>
<dbReference type="PANTHER" id="PTHR32024:SF1">
    <property type="entry name" value="KTR SYSTEM POTASSIUM UPTAKE PROTEIN B"/>
    <property type="match status" value="1"/>
</dbReference>
<dbReference type="PANTHER" id="PTHR32024">
    <property type="entry name" value="TRK SYSTEM POTASSIUM UPTAKE PROTEIN TRKG-RELATED"/>
    <property type="match status" value="1"/>
</dbReference>
<evidence type="ECO:0000256" key="4">
    <source>
        <dbReference type="ARBA" id="ARBA00022538"/>
    </source>
</evidence>
<dbReference type="InterPro" id="IPR003445">
    <property type="entry name" value="Cat_transpt"/>
</dbReference>
<dbReference type="EMBL" id="DSTK01000040">
    <property type="protein sequence ID" value="HFK98512.1"/>
    <property type="molecule type" value="Genomic_DNA"/>
</dbReference>
<keyword evidence="4" id="KW-0633">Potassium transport</keyword>
<evidence type="ECO:0000256" key="5">
    <source>
        <dbReference type="ARBA" id="ARBA00022692"/>
    </source>
</evidence>
<dbReference type="Pfam" id="PF02386">
    <property type="entry name" value="TrkH"/>
    <property type="match status" value="1"/>
</dbReference>
<feature type="transmembrane region" description="Helical" evidence="10">
    <location>
        <begin position="418"/>
        <end position="436"/>
    </location>
</feature>
<feature type="transmembrane region" description="Helical" evidence="10">
    <location>
        <begin position="41"/>
        <end position="64"/>
    </location>
</feature>
<keyword evidence="9 10" id="KW-0472">Membrane</keyword>
<organism evidence="11">
    <name type="scientific">Desulfacinum infernum</name>
    <dbReference type="NCBI Taxonomy" id="35837"/>
    <lineage>
        <taxon>Bacteria</taxon>
        <taxon>Pseudomonadati</taxon>
        <taxon>Thermodesulfobacteriota</taxon>
        <taxon>Syntrophobacteria</taxon>
        <taxon>Syntrophobacterales</taxon>
        <taxon>Syntrophobacteraceae</taxon>
        <taxon>Desulfacinum</taxon>
    </lineage>
</organism>
<keyword evidence="7 10" id="KW-1133">Transmembrane helix</keyword>